<organism evidence="1">
    <name type="scientific">uncultured Anaerotruncus sp</name>
    <dbReference type="NCBI Taxonomy" id="905011"/>
    <lineage>
        <taxon>Bacteria</taxon>
        <taxon>Bacillati</taxon>
        <taxon>Bacillota</taxon>
        <taxon>Clostridia</taxon>
        <taxon>Eubacteriales</taxon>
        <taxon>Oscillospiraceae</taxon>
        <taxon>Anaerotruncus</taxon>
        <taxon>environmental samples</taxon>
    </lineage>
</organism>
<sequence>MQKDSTKQKALDFLDWMDTHYEDWVSVSCSIDTCELSDADTIHILNKAYENGLVELFFAYFMNVREARAIEETRDRYFIQLLKKEVERDGLEGVFYPFKKQLQNRT</sequence>
<proteinExistence type="predicted"/>
<name>A0A6N2UHP1_9FIRM</name>
<accession>A0A6N2UHP1</accession>
<gene>
    <name evidence="1" type="ORF">AULFYP135_01988</name>
</gene>
<evidence type="ECO:0000313" key="1">
    <source>
        <dbReference type="EMBL" id="VYT18095.1"/>
    </source>
</evidence>
<reference evidence="1" key="1">
    <citation type="submission" date="2019-11" db="EMBL/GenBank/DDBJ databases">
        <authorList>
            <person name="Feng L."/>
        </authorList>
    </citation>
    <scope>NUCLEOTIDE SEQUENCE</scope>
    <source>
        <strain evidence="1">AundefinedLFYP135</strain>
    </source>
</reference>
<dbReference type="AlphaFoldDB" id="A0A6N2UHP1"/>
<protein>
    <submittedName>
        <fullName evidence="1">Uncharacterized protein</fullName>
    </submittedName>
</protein>
<dbReference type="EMBL" id="CACRSL010000003">
    <property type="protein sequence ID" value="VYT18095.1"/>
    <property type="molecule type" value="Genomic_DNA"/>
</dbReference>